<dbReference type="PANTHER" id="PTHR13447:SF2">
    <property type="entry name" value="SMALL RIBOSOMAL SUBUNIT PROTEIN BS1M"/>
    <property type="match status" value="1"/>
</dbReference>
<dbReference type="EMBL" id="GAKP01000679">
    <property type="protein sequence ID" value="JAC58273.1"/>
    <property type="molecule type" value="Transcribed_RNA"/>
</dbReference>
<keyword evidence="1" id="KW-0687">Ribonucleoprotein</keyword>
<dbReference type="InterPro" id="IPR019375">
    <property type="entry name" value="Ribosomal_bS1m"/>
</dbReference>
<sequence>MYSLYKITTVAVRAPQIPNILPRSLNLRKKLALRTLCTNKGITEDTQNAIVEKETTVASGANAKSGFALAFEKHTEAATNKPEEVVDDETFAALLRKSKFIDLGDPEGKIVSGKIFHVVGDDLYIDFGWKFHCVCTRPARNGEDYVRGARVRLRIKDLELSTKFLGSEKDLTILEADCHLLGLLSSPARQSTKSVNVN</sequence>
<dbReference type="GeneID" id="105228970"/>
<dbReference type="AlphaFoldDB" id="A0A034WWW8"/>
<dbReference type="RefSeq" id="XP_011207311.2">
    <property type="nucleotide sequence ID" value="XM_011209009.4"/>
</dbReference>
<dbReference type="PANTHER" id="PTHR13447">
    <property type="entry name" value="MITOCHONDRIAL 28S RIBOSOMAL PROTEIN S28"/>
    <property type="match status" value="1"/>
</dbReference>
<evidence type="ECO:0000313" key="1">
    <source>
        <dbReference type="EMBL" id="JAC58273.1"/>
    </source>
</evidence>
<proteinExistence type="predicted"/>
<dbReference type="OrthoDB" id="6020229at2759"/>
<keyword evidence="1" id="KW-0689">Ribosomal protein</keyword>
<dbReference type="GO" id="GO:0005763">
    <property type="term" value="C:mitochondrial small ribosomal subunit"/>
    <property type="evidence" value="ECO:0007669"/>
    <property type="project" value="TreeGrafter"/>
</dbReference>
<protein>
    <submittedName>
        <fullName evidence="1">28S ribosomal protein S28, mitochondrial</fullName>
    </submittedName>
</protein>
<dbReference type="CTD" id="28957"/>
<accession>A0A034WWW8</accession>
<gene>
    <name evidence="1" type="primary">RT28</name>
</gene>
<dbReference type="Pfam" id="PF10246">
    <property type="entry name" value="MRP-S35"/>
    <property type="match status" value="1"/>
</dbReference>
<organism evidence="1">
    <name type="scientific">Bactrocera dorsalis</name>
    <name type="common">Oriental fruit fly</name>
    <name type="synonym">Dacus dorsalis</name>
    <dbReference type="NCBI Taxonomy" id="27457"/>
    <lineage>
        <taxon>Eukaryota</taxon>
        <taxon>Metazoa</taxon>
        <taxon>Ecdysozoa</taxon>
        <taxon>Arthropoda</taxon>
        <taxon>Hexapoda</taxon>
        <taxon>Insecta</taxon>
        <taxon>Pterygota</taxon>
        <taxon>Neoptera</taxon>
        <taxon>Endopterygota</taxon>
        <taxon>Diptera</taxon>
        <taxon>Brachycera</taxon>
        <taxon>Muscomorpha</taxon>
        <taxon>Tephritoidea</taxon>
        <taxon>Tephritidae</taxon>
        <taxon>Bactrocera</taxon>
        <taxon>Bactrocera</taxon>
    </lineage>
</organism>
<reference evidence="1" key="1">
    <citation type="journal article" date="2014" name="BMC Genomics">
        <title>Characterizing the developmental transcriptome of the oriental fruit fly, Bactrocera dorsalis (Diptera: Tephritidae) through comparative genomic analysis with Drosophila melanogaster utilizing modENCODE datasets.</title>
        <authorList>
            <person name="Geib S.M."/>
            <person name="Calla B."/>
            <person name="Hall B."/>
            <person name="Hou S."/>
            <person name="Manoukis N.C."/>
        </authorList>
    </citation>
    <scope>NUCLEOTIDE SEQUENCE</scope>
    <source>
        <strain evidence="1">Punador</strain>
    </source>
</reference>
<dbReference type="KEGG" id="bdr:105228970"/>
<name>A0A034WWW8_BACDO</name>